<keyword evidence="1" id="KW-1133">Transmembrane helix</keyword>
<organism evidence="2 3">
    <name type="scientific">Caballeronia arationis</name>
    <dbReference type="NCBI Taxonomy" id="1777142"/>
    <lineage>
        <taxon>Bacteria</taxon>
        <taxon>Pseudomonadati</taxon>
        <taxon>Pseudomonadota</taxon>
        <taxon>Betaproteobacteria</taxon>
        <taxon>Burkholderiales</taxon>
        <taxon>Burkholderiaceae</taxon>
        <taxon>Caballeronia</taxon>
    </lineage>
</organism>
<keyword evidence="1" id="KW-0812">Transmembrane</keyword>
<keyword evidence="3" id="KW-1185">Reference proteome</keyword>
<proteinExistence type="predicted"/>
<dbReference type="Proteomes" id="UP000219522">
    <property type="component" value="Unassembled WGS sequence"/>
</dbReference>
<sequence>MRAGRLMPKCRPTLIPLEAGESYVHHHGGFNTRIVHAIFVIFSVITALLMSIGHIAVAILRQLLAGSGEAPASPIASEQPS</sequence>
<dbReference type="AlphaFoldDB" id="A0A7Z7IEW2"/>
<accession>A0A7Z7IEW2</accession>
<comment type="caution">
    <text evidence="2">The sequence shown here is derived from an EMBL/GenBank/DDBJ whole genome shotgun (WGS) entry which is preliminary data.</text>
</comment>
<evidence type="ECO:0000256" key="1">
    <source>
        <dbReference type="SAM" id="Phobius"/>
    </source>
</evidence>
<protein>
    <submittedName>
        <fullName evidence="2">Uncharacterized protein</fullName>
    </submittedName>
</protein>
<gene>
    <name evidence="2" type="ORF">SAMN05446927_8106</name>
</gene>
<name>A0A7Z7IEW2_9BURK</name>
<evidence type="ECO:0000313" key="2">
    <source>
        <dbReference type="EMBL" id="SOE91214.1"/>
    </source>
</evidence>
<dbReference type="EMBL" id="OCSU01000004">
    <property type="protein sequence ID" value="SOE91214.1"/>
    <property type="molecule type" value="Genomic_DNA"/>
</dbReference>
<feature type="transmembrane region" description="Helical" evidence="1">
    <location>
        <begin position="34"/>
        <end position="60"/>
    </location>
</feature>
<evidence type="ECO:0000313" key="3">
    <source>
        <dbReference type="Proteomes" id="UP000219522"/>
    </source>
</evidence>
<keyword evidence="1" id="KW-0472">Membrane</keyword>
<reference evidence="2 3" key="1">
    <citation type="submission" date="2017-09" db="EMBL/GenBank/DDBJ databases">
        <authorList>
            <person name="Varghese N."/>
            <person name="Submissions S."/>
        </authorList>
    </citation>
    <scope>NUCLEOTIDE SEQUENCE [LARGE SCALE GENOMIC DNA]</scope>
    <source>
        <strain evidence="2 3">OK806</strain>
    </source>
</reference>